<gene>
    <name evidence="1" type="ORF">BDP81DRAFT_401245</name>
</gene>
<reference evidence="1" key="1">
    <citation type="submission" date="2021-06" db="EMBL/GenBank/DDBJ databases">
        <title>Comparative genomics, transcriptomics and evolutionary studies reveal genomic signatures of adaptation to plant cell wall in hemibiotrophic fungi.</title>
        <authorList>
            <consortium name="DOE Joint Genome Institute"/>
            <person name="Baroncelli R."/>
            <person name="Diaz J.F."/>
            <person name="Benocci T."/>
            <person name="Peng M."/>
            <person name="Battaglia E."/>
            <person name="Haridas S."/>
            <person name="Andreopoulos W."/>
            <person name="Labutti K."/>
            <person name="Pangilinan J."/>
            <person name="Floch G.L."/>
            <person name="Makela M.R."/>
            <person name="Henrissat B."/>
            <person name="Grigoriev I.V."/>
            <person name="Crouch J.A."/>
            <person name="De Vries R.P."/>
            <person name="Sukno S.A."/>
            <person name="Thon M.R."/>
        </authorList>
    </citation>
    <scope>NUCLEOTIDE SEQUENCE</scope>
    <source>
        <strain evidence="1">CBS 102054</strain>
    </source>
</reference>
<evidence type="ECO:0000313" key="2">
    <source>
        <dbReference type="Proteomes" id="UP001243989"/>
    </source>
</evidence>
<dbReference type="EMBL" id="JAHMHQ010000057">
    <property type="protein sequence ID" value="KAK1613486.1"/>
    <property type="molecule type" value="Genomic_DNA"/>
</dbReference>
<protein>
    <submittedName>
        <fullName evidence="1">Uncharacterized protein</fullName>
    </submittedName>
</protein>
<dbReference type="Proteomes" id="UP001243989">
    <property type="component" value="Unassembled WGS sequence"/>
</dbReference>
<dbReference type="GeneID" id="85473655"/>
<organism evidence="1 2">
    <name type="scientific">Colletotrichum phormii</name>
    <dbReference type="NCBI Taxonomy" id="359342"/>
    <lineage>
        <taxon>Eukaryota</taxon>
        <taxon>Fungi</taxon>
        <taxon>Dikarya</taxon>
        <taxon>Ascomycota</taxon>
        <taxon>Pezizomycotina</taxon>
        <taxon>Sordariomycetes</taxon>
        <taxon>Hypocreomycetidae</taxon>
        <taxon>Glomerellales</taxon>
        <taxon>Glomerellaceae</taxon>
        <taxon>Colletotrichum</taxon>
        <taxon>Colletotrichum acutatum species complex</taxon>
    </lineage>
</organism>
<dbReference type="AlphaFoldDB" id="A0AAI9ZD52"/>
<dbReference type="RefSeq" id="XP_060437361.1">
    <property type="nucleotide sequence ID" value="XM_060588793.1"/>
</dbReference>
<name>A0AAI9ZD52_9PEZI</name>
<keyword evidence="2" id="KW-1185">Reference proteome</keyword>
<evidence type="ECO:0000313" key="1">
    <source>
        <dbReference type="EMBL" id="KAK1613486.1"/>
    </source>
</evidence>
<sequence length="80" mass="8797">MQKYCKETPGIDDLGRWSPDSDGFTFLVAIDSASSVVELQNHSLVRHRDTECLLGLVSLTRVAVFPREYICGAKAATVPN</sequence>
<comment type="caution">
    <text evidence="1">The sequence shown here is derived from an EMBL/GenBank/DDBJ whole genome shotgun (WGS) entry which is preliminary data.</text>
</comment>
<accession>A0AAI9ZD52</accession>
<proteinExistence type="predicted"/>